<dbReference type="AlphaFoldDB" id="F6ZQY6"/>
<dbReference type="GeneTree" id="ENSGT00940000158452"/>
<dbReference type="SMART" id="SM00773">
    <property type="entry name" value="WGR"/>
    <property type="match status" value="1"/>
</dbReference>
<dbReference type="PROSITE" id="PS51977">
    <property type="entry name" value="WGR"/>
    <property type="match status" value="1"/>
</dbReference>
<evidence type="ECO:0000256" key="13">
    <source>
        <dbReference type="ARBA" id="ARBA00023204"/>
    </source>
</evidence>
<evidence type="ECO:0000259" key="21">
    <source>
        <dbReference type="PROSITE" id="PS51977"/>
    </source>
</evidence>
<dbReference type="InterPro" id="IPR008893">
    <property type="entry name" value="WGR_domain"/>
</dbReference>
<dbReference type="InParanoid" id="F6ZQY6"/>
<feature type="domain" description="PARP catalytic" evidence="19">
    <location>
        <begin position="312"/>
        <end position="537"/>
    </location>
</feature>
<feature type="domain" description="PARP alpha-helical" evidence="20">
    <location>
        <begin position="185"/>
        <end position="303"/>
    </location>
</feature>
<feature type="domain" description="WGR" evidence="21">
    <location>
        <begin position="62"/>
        <end position="158"/>
    </location>
</feature>
<evidence type="ECO:0000256" key="15">
    <source>
        <dbReference type="ARBA" id="ARBA00024347"/>
    </source>
</evidence>
<evidence type="ECO:0000256" key="7">
    <source>
        <dbReference type="ARBA" id="ARBA00022763"/>
    </source>
</evidence>
<dbReference type="Proteomes" id="UP000008144">
    <property type="component" value="Chromosome 9"/>
</dbReference>
<dbReference type="STRING" id="7719.ENSCINP00000011691"/>
<dbReference type="InterPro" id="IPR036930">
    <property type="entry name" value="WGR_dom_sf"/>
</dbReference>
<dbReference type="GO" id="GO:0008270">
    <property type="term" value="F:zinc ion binding"/>
    <property type="evidence" value="ECO:0007669"/>
    <property type="project" value="UniProtKB-KW"/>
</dbReference>
<reference evidence="22" key="3">
    <citation type="submission" date="2025-08" db="UniProtKB">
        <authorList>
            <consortium name="Ensembl"/>
        </authorList>
    </citation>
    <scope>IDENTIFICATION</scope>
</reference>
<dbReference type="InterPro" id="IPR004102">
    <property type="entry name" value="Poly(ADP-ribose)pol_reg_dom"/>
</dbReference>
<dbReference type="Pfam" id="PF02877">
    <property type="entry name" value="PARP_reg"/>
    <property type="match status" value="1"/>
</dbReference>
<dbReference type="GO" id="GO:0005730">
    <property type="term" value="C:nucleolus"/>
    <property type="evidence" value="ECO:0000318"/>
    <property type="project" value="GO_Central"/>
</dbReference>
<evidence type="ECO:0000256" key="10">
    <source>
        <dbReference type="ARBA" id="ARBA00022833"/>
    </source>
</evidence>
<sequence>KKVTGKRRHTVEIKPDKEVSVKKSKDNEEDASTSVKEEIKEKVVVFTGSIPLDEECTLDPKQYHVYTEQDLVFNAMLNQTNIGSNNNKYYVIQLLKNNKTSDFFIWLRWGRVGKVAGKTLEAVGLEQGKATFQKKFREKTGNYFHVFNLPFVKKKGKYDLLEMDYGEDKKTDTNKKDTKNKVKAESVLHKSLQDVMTLIFDITEWEESVKEMKFDIKKSPLGKLTKKQITAGYEALKAVETCITHDKVDKQELIEACSQFYTRIPHDFGMKAPPLIETTDQLKEKLELLEALNEIQVAISIVEDENDENDTNPIDLNYKSLNCDLTPLDRSDDQFKIVKKYVSNTHGSTHTSYTLSVEDVFTVNREVDSARFKSEIGNRTLLWHGSRLTNWCGILKQGLRIAPPEAPVTGYMFGKGVYFADMVSKSANYCWTSQRQPIGFLLLCEVALGDCNELTSGDYHADKLPKGKHSTKGIGGTEPNPKQAVTLADGTTVPLGKPKTCTTKPGYLWYNEFIVYDVAQIKPRFLVKLKFNYKTGF</sequence>
<dbReference type="Ensembl" id="ENSCINT00000011691.3">
    <property type="protein sequence ID" value="ENSCINP00000011691.3"/>
    <property type="gene ID" value="ENSCING00000005644.3"/>
</dbReference>
<reference evidence="22" key="2">
    <citation type="journal article" date="2008" name="Genome Biol.">
        <title>Improved genome assembly and evidence-based global gene model set for the chordate Ciona intestinalis: new insight into intron and operon populations.</title>
        <authorList>
            <person name="Satou Y."/>
            <person name="Mineta K."/>
            <person name="Ogasawara M."/>
            <person name="Sasakura Y."/>
            <person name="Shoguchi E."/>
            <person name="Ueno K."/>
            <person name="Yamada L."/>
            <person name="Matsumoto J."/>
            <person name="Wasserscheid J."/>
            <person name="Dewar K."/>
            <person name="Wiley G.B."/>
            <person name="Macmil S.L."/>
            <person name="Roe B.A."/>
            <person name="Zeller R.W."/>
            <person name="Hastings K.E."/>
            <person name="Lemaire P."/>
            <person name="Lindquist E."/>
            <person name="Endo T."/>
            <person name="Hotta K."/>
            <person name="Inaba K."/>
        </authorList>
    </citation>
    <scope>NUCLEOTIDE SEQUENCE [LARGE SCALE GENOMIC DNA]</scope>
    <source>
        <strain evidence="22">wild type</strain>
    </source>
</reference>
<accession>F6ZQY6</accession>
<dbReference type="OMA" id="IPHNNGY"/>
<evidence type="ECO:0000313" key="22">
    <source>
        <dbReference type="Ensembl" id="ENSCINP00000011691.3"/>
    </source>
</evidence>
<reference evidence="23" key="1">
    <citation type="journal article" date="2002" name="Science">
        <title>The draft genome of Ciona intestinalis: insights into chordate and vertebrate origins.</title>
        <authorList>
            <person name="Dehal P."/>
            <person name="Satou Y."/>
            <person name="Campbell R.K."/>
            <person name="Chapman J."/>
            <person name="Degnan B."/>
            <person name="De Tomaso A."/>
            <person name="Davidson B."/>
            <person name="Di Gregorio A."/>
            <person name="Gelpke M."/>
            <person name="Goodstein D.M."/>
            <person name="Harafuji N."/>
            <person name="Hastings K.E."/>
            <person name="Ho I."/>
            <person name="Hotta K."/>
            <person name="Huang W."/>
            <person name="Kawashima T."/>
            <person name="Lemaire P."/>
            <person name="Martinez D."/>
            <person name="Meinertzhagen I.A."/>
            <person name="Necula S."/>
            <person name="Nonaka M."/>
            <person name="Putnam N."/>
            <person name="Rash S."/>
            <person name="Saiga H."/>
            <person name="Satake M."/>
            <person name="Terry A."/>
            <person name="Yamada L."/>
            <person name="Wang H.G."/>
            <person name="Awazu S."/>
            <person name="Azumi K."/>
            <person name="Boore J."/>
            <person name="Branno M."/>
            <person name="Chin-Bow S."/>
            <person name="DeSantis R."/>
            <person name="Doyle S."/>
            <person name="Francino P."/>
            <person name="Keys D.N."/>
            <person name="Haga S."/>
            <person name="Hayashi H."/>
            <person name="Hino K."/>
            <person name="Imai K.S."/>
            <person name="Inaba K."/>
            <person name="Kano S."/>
            <person name="Kobayashi K."/>
            <person name="Kobayashi M."/>
            <person name="Lee B.I."/>
            <person name="Makabe K.W."/>
            <person name="Manohar C."/>
            <person name="Matassi G."/>
            <person name="Medina M."/>
            <person name="Mochizuki Y."/>
            <person name="Mount S."/>
            <person name="Morishita T."/>
            <person name="Miura S."/>
            <person name="Nakayama A."/>
            <person name="Nishizaka S."/>
            <person name="Nomoto H."/>
            <person name="Ohta F."/>
            <person name="Oishi K."/>
            <person name="Rigoutsos I."/>
            <person name="Sano M."/>
            <person name="Sasaki A."/>
            <person name="Sasakura Y."/>
            <person name="Shoguchi E."/>
            <person name="Shin-i T."/>
            <person name="Spagnuolo A."/>
            <person name="Stainier D."/>
            <person name="Suzuki M.M."/>
            <person name="Tassy O."/>
            <person name="Takatori N."/>
            <person name="Tokuoka M."/>
            <person name="Yagi K."/>
            <person name="Yoshizaki F."/>
            <person name="Wada S."/>
            <person name="Zhang C."/>
            <person name="Hyatt P.D."/>
            <person name="Larimer F."/>
            <person name="Detter C."/>
            <person name="Doggett N."/>
            <person name="Glavina T."/>
            <person name="Hawkins T."/>
            <person name="Richardson P."/>
            <person name="Lucas S."/>
            <person name="Kohara Y."/>
            <person name="Levine M."/>
            <person name="Satoh N."/>
            <person name="Rokhsar D.S."/>
        </authorList>
    </citation>
    <scope>NUCLEOTIDE SEQUENCE [LARGE SCALE GENOMIC DNA]</scope>
</reference>
<evidence type="ECO:0000259" key="19">
    <source>
        <dbReference type="PROSITE" id="PS51059"/>
    </source>
</evidence>
<organism evidence="22 23">
    <name type="scientific">Ciona intestinalis</name>
    <name type="common">Transparent sea squirt</name>
    <name type="synonym">Ascidia intestinalis</name>
    <dbReference type="NCBI Taxonomy" id="7719"/>
    <lineage>
        <taxon>Eukaryota</taxon>
        <taxon>Metazoa</taxon>
        <taxon>Chordata</taxon>
        <taxon>Tunicata</taxon>
        <taxon>Ascidiacea</taxon>
        <taxon>Phlebobranchia</taxon>
        <taxon>Cionidae</taxon>
        <taxon>Ciona</taxon>
    </lineage>
</organism>
<dbReference type="CDD" id="cd08003">
    <property type="entry name" value="WGR_PARP2_like"/>
    <property type="match status" value="1"/>
</dbReference>
<evidence type="ECO:0000256" key="14">
    <source>
        <dbReference type="ARBA" id="ARBA00023242"/>
    </source>
</evidence>
<dbReference type="GO" id="GO:0003950">
    <property type="term" value="F:NAD+ poly-ADP-ribosyltransferase activity"/>
    <property type="evidence" value="ECO:0000318"/>
    <property type="project" value="GO_Central"/>
</dbReference>
<keyword evidence="8" id="KW-0013">ADP-ribosylation</keyword>
<keyword evidence="14" id="KW-0539">Nucleus</keyword>
<evidence type="ECO:0000256" key="6">
    <source>
        <dbReference type="ARBA" id="ARBA00022737"/>
    </source>
</evidence>
<evidence type="ECO:0000256" key="16">
    <source>
        <dbReference type="ARBA" id="ARBA00033987"/>
    </source>
</evidence>
<keyword evidence="9" id="KW-0863">Zinc-finger</keyword>
<comment type="subcellular location">
    <subcellularLocation>
        <location evidence="1">Nucleus</location>
    </subcellularLocation>
</comment>
<dbReference type="InterPro" id="IPR036616">
    <property type="entry name" value="Poly(ADP-ribose)pol_reg_dom_sf"/>
</dbReference>
<keyword evidence="6" id="KW-0677">Repeat</keyword>
<evidence type="ECO:0000259" key="20">
    <source>
        <dbReference type="PROSITE" id="PS51060"/>
    </source>
</evidence>
<keyword evidence="13" id="KW-0234">DNA repair</keyword>
<dbReference type="Gene3D" id="3.90.228.10">
    <property type="match status" value="1"/>
</dbReference>
<reference evidence="22" key="4">
    <citation type="submission" date="2025-09" db="UniProtKB">
        <authorList>
            <consortium name="Ensembl"/>
        </authorList>
    </citation>
    <scope>IDENTIFICATION</scope>
</reference>
<evidence type="ECO:0000256" key="17">
    <source>
        <dbReference type="RuleBase" id="RU362114"/>
    </source>
</evidence>
<dbReference type="FunCoup" id="F6ZQY6">
    <property type="interactions" value="27"/>
</dbReference>
<keyword evidence="23" id="KW-1185">Reference proteome</keyword>
<feature type="region of interest" description="Disordered" evidence="18">
    <location>
        <begin position="1"/>
        <end position="33"/>
    </location>
</feature>
<keyword evidence="5" id="KW-0479">Metal-binding</keyword>
<dbReference type="EMBL" id="EAAA01002880">
    <property type="status" value="NOT_ANNOTATED_CDS"/>
    <property type="molecule type" value="Genomic_DNA"/>
</dbReference>
<dbReference type="CDD" id="cd01437">
    <property type="entry name" value="parp_like"/>
    <property type="match status" value="1"/>
</dbReference>
<dbReference type="Pfam" id="PF00644">
    <property type="entry name" value="PARP"/>
    <property type="match status" value="1"/>
</dbReference>
<evidence type="ECO:0000313" key="23">
    <source>
        <dbReference type="Proteomes" id="UP000008144"/>
    </source>
</evidence>
<dbReference type="GO" id="GO:0016779">
    <property type="term" value="F:nucleotidyltransferase activity"/>
    <property type="evidence" value="ECO:0007669"/>
    <property type="project" value="UniProtKB-KW"/>
</dbReference>
<dbReference type="InterPro" id="IPR050800">
    <property type="entry name" value="ARTD/PARP"/>
</dbReference>
<comment type="catalytic activity">
    <reaction evidence="16">
        <text>NAD(+) + (ADP-D-ribosyl)n-acceptor = nicotinamide + (ADP-D-ribosyl)n+1-acceptor + H(+).</text>
        <dbReference type="EC" id="2.4.2.30"/>
    </reaction>
</comment>
<evidence type="ECO:0000256" key="18">
    <source>
        <dbReference type="SAM" id="MobiDB-lite"/>
    </source>
</evidence>
<evidence type="ECO:0000256" key="8">
    <source>
        <dbReference type="ARBA" id="ARBA00022765"/>
    </source>
</evidence>
<evidence type="ECO:0000256" key="1">
    <source>
        <dbReference type="ARBA" id="ARBA00004123"/>
    </source>
</evidence>
<keyword evidence="3 17" id="KW-0808">Transferase</keyword>
<dbReference type="HOGENOM" id="CLU_004841_2_2_1"/>
<dbReference type="FunFam" id="1.20.142.10:FF:000001">
    <property type="entry name" value="Poly [ADP-ribose] polymerase"/>
    <property type="match status" value="1"/>
</dbReference>
<comment type="similarity">
    <text evidence="15">Belongs to the ARTD/PARP family.</text>
</comment>
<dbReference type="PANTHER" id="PTHR10459">
    <property type="entry name" value="DNA LIGASE"/>
    <property type="match status" value="1"/>
</dbReference>
<dbReference type="GO" id="GO:0006302">
    <property type="term" value="P:double-strand break repair"/>
    <property type="evidence" value="ECO:0000318"/>
    <property type="project" value="GO_Central"/>
</dbReference>
<dbReference type="EC" id="2.4.2.-" evidence="17"/>
<name>F6ZQY6_CIOIN</name>
<dbReference type="SUPFAM" id="SSF47587">
    <property type="entry name" value="Domain of poly(ADP-ribose) polymerase"/>
    <property type="match status" value="1"/>
</dbReference>
<keyword evidence="4" id="KW-0548">Nucleotidyltransferase</keyword>
<feature type="compositionally biased region" description="Basic and acidic residues" evidence="18">
    <location>
        <begin position="10"/>
        <end position="26"/>
    </location>
</feature>
<dbReference type="PANTHER" id="PTHR10459:SF60">
    <property type="entry name" value="POLY [ADP-RIBOSE] POLYMERASE 2"/>
    <property type="match status" value="1"/>
</dbReference>
<evidence type="ECO:0000256" key="11">
    <source>
        <dbReference type="ARBA" id="ARBA00023027"/>
    </source>
</evidence>
<keyword evidence="10" id="KW-0862">Zinc</keyword>
<evidence type="ECO:0000256" key="3">
    <source>
        <dbReference type="ARBA" id="ARBA00022679"/>
    </source>
</evidence>
<dbReference type="GO" id="GO:0003677">
    <property type="term" value="F:DNA binding"/>
    <property type="evidence" value="ECO:0007669"/>
    <property type="project" value="UniProtKB-KW"/>
</dbReference>
<dbReference type="FunFam" id="3.90.228.10:FF:000002">
    <property type="entry name" value="Poly [ADP-ribose] polymerase"/>
    <property type="match status" value="1"/>
</dbReference>
<evidence type="ECO:0000256" key="4">
    <source>
        <dbReference type="ARBA" id="ARBA00022695"/>
    </source>
</evidence>
<evidence type="ECO:0000256" key="2">
    <source>
        <dbReference type="ARBA" id="ARBA00022676"/>
    </source>
</evidence>
<dbReference type="SUPFAM" id="SSF56399">
    <property type="entry name" value="ADP-ribosylation"/>
    <property type="match status" value="1"/>
</dbReference>
<dbReference type="PROSITE" id="PS51060">
    <property type="entry name" value="PARP_ALPHA_HD"/>
    <property type="match status" value="1"/>
</dbReference>
<keyword evidence="2 17" id="KW-0328">Glycosyltransferase</keyword>
<dbReference type="InterPro" id="IPR012317">
    <property type="entry name" value="Poly(ADP-ribose)pol_cat_dom"/>
</dbReference>
<keyword evidence="7" id="KW-0227">DNA damage</keyword>
<dbReference type="Gene3D" id="1.20.142.10">
    <property type="entry name" value="Poly(ADP-ribose) polymerase, regulatory domain"/>
    <property type="match status" value="1"/>
</dbReference>
<evidence type="ECO:0000256" key="12">
    <source>
        <dbReference type="ARBA" id="ARBA00023125"/>
    </source>
</evidence>
<dbReference type="PROSITE" id="PS51059">
    <property type="entry name" value="PARP_CATALYTIC"/>
    <property type="match status" value="1"/>
</dbReference>
<dbReference type="SUPFAM" id="SSF142921">
    <property type="entry name" value="WGR domain-like"/>
    <property type="match status" value="1"/>
</dbReference>
<evidence type="ECO:0000256" key="5">
    <source>
        <dbReference type="ARBA" id="ARBA00022723"/>
    </source>
</evidence>
<evidence type="ECO:0000256" key="9">
    <source>
        <dbReference type="ARBA" id="ARBA00022771"/>
    </source>
</evidence>
<proteinExistence type="inferred from homology"/>
<keyword evidence="12" id="KW-0238">DNA-binding</keyword>
<keyword evidence="11 17" id="KW-0520">NAD</keyword>
<protein>
    <recommendedName>
        <fullName evidence="17">Poly [ADP-ribose] polymerase</fullName>
        <shortName evidence="17">PARP</shortName>
        <ecNumber evidence="17">2.4.2.-</ecNumber>
    </recommendedName>
</protein>
<dbReference type="Pfam" id="PF05406">
    <property type="entry name" value="WGR"/>
    <property type="match status" value="1"/>
</dbReference>